<dbReference type="EMBL" id="CAJC01000210">
    <property type="protein sequence ID" value="CCI55034.1"/>
    <property type="molecule type" value="Genomic_DNA"/>
</dbReference>
<dbReference type="AlphaFoldDB" id="A0A077MA90"/>
<evidence type="ECO:0000313" key="2">
    <source>
        <dbReference type="EMBL" id="CCI55034.1"/>
    </source>
</evidence>
<reference evidence="1" key="1">
    <citation type="submission" date="2012-05" db="EMBL/GenBank/DDBJ databases">
        <authorList>
            <person name="McIlroy S."/>
        </authorList>
    </citation>
    <scope>NUCLEOTIDE SEQUENCE</scope>
    <source>
        <strain evidence="1">Ben 74</strain>
    </source>
</reference>
<keyword evidence="3" id="KW-1185">Reference proteome</keyword>
<organism evidence="1 3">
    <name type="scientific">Nostocoides jenkinsii Ben 74</name>
    <dbReference type="NCBI Taxonomy" id="1193518"/>
    <lineage>
        <taxon>Bacteria</taxon>
        <taxon>Bacillati</taxon>
        <taxon>Actinomycetota</taxon>
        <taxon>Actinomycetes</taxon>
        <taxon>Micrococcales</taxon>
        <taxon>Intrasporangiaceae</taxon>
        <taxon>Nostocoides</taxon>
    </lineage>
</organism>
<dbReference type="RefSeq" id="WP_048547771.1">
    <property type="nucleotide sequence ID" value="NZ_HF571038.1"/>
</dbReference>
<accession>A0A077MA90</accession>
<name>A0A077MA90_9MICO</name>
<comment type="caution">
    <text evidence="1">The sequence shown here is derived from an EMBL/GenBank/DDBJ whole genome shotgun (WGS) entry which is preliminary data.</text>
</comment>
<sequence>MAASKTKKPVAYVTGDAPLAEIAAAVATAIMRTEKARYWSQVGPLDGKYALTPHQQYAVEQCANMLSYLRGADPDQGRERIAVGVCPSCHKWLLVGSRSTPTKCSLTMGCSGKPSKVSAARIQRPDDAS</sequence>
<protein>
    <submittedName>
        <fullName evidence="1">Uncharacterized protein</fullName>
    </submittedName>
</protein>
<reference evidence="1 3" key="2">
    <citation type="journal article" date="2013" name="ISME J.">
        <title>A metabolic model for members of the genus Tetrasphaera involved in enhanced biological phosphorus removal.</title>
        <authorList>
            <person name="Kristiansen R."/>
            <person name="Nguyen H.T.T."/>
            <person name="Saunders A.M."/>
            <person name="Nielsen J.L."/>
            <person name="Wimmer R."/>
            <person name="Le V.Q."/>
            <person name="McIlroy S.J."/>
            <person name="Petrovski S."/>
            <person name="Seviour R.J."/>
            <person name="Calteau A."/>
            <person name="Nielsen K.L."/>
            <person name="Nielsen P.H."/>
        </authorList>
    </citation>
    <scope>NUCLEOTIDE SEQUENCE [LARGE SCALE GENOMIC DNA]</scope>
    <source>
        <strain evidence="1 3">Ben 74</strain>
    </source>
</reference>
<proteinExistence type="predicted"/>
<gene>
    <name evidence="1" type="ORF">BN13_2010001</name>
    <name evidence="2" type="ORF">BN13_940011</name>
</gene>
<evidence type="ECO:0000313" key="3">
    <source>
        <dbReference type="Proteomes" id="UP000035720"/>
    </source>
</evidence>
<dbReference type="Proteomes" id="UP000035720">
    <property type="component" value="Unassembled WGS sequence"/>
</dbReference>
<dbReference type="EMBL" id="CAJC01000115">
    <property type="protein sequence ID" value="CCI52760.1"/>
    <property type="molecule type" value="Genomic_DNA"/>
</dbReference>
<evidence type="ECO:0000313" key="1">
    <source>
        <dbReference type="EMBL" id="CCI52760.1"/>
    </source>
</evidence>